<keyword evidence="5 11" id="KW-0963">Cytoplasm</keyword>
<keyword evidence="6 11" id="KW-0931">ER-Golgi transport</keyword>
<evidence type="ECO:0000313" key="13">
    <source>
        <dbReference type="Proteomes" id="UP001388673"/>
    </source>
</evidence>
<accession>A0AAW0Z077</accession>
<evidence type="ECO:0000256" key="7">
    <source>
        <dbReference type="ARBA" id="ARBA00022927"/>
    </source>
</evidence>
<evidence type="ECO:0000256" key="5">
    <source>
        <dbReference type="ARBA" id="ARBA00022490"/>
    </source>
</evidence>
<evidence type="ECO:0000256" key="9">
    <source>
        <dbReference type="ARBA" id="ARBA00023136"/>
    </source>
</evidence>
<dbReference type="GO" id="GO:0000139">
    <property type="term" value="C:Golgi membrane"/>
    <property type="evidence" value="ECO:0007669"/>
    <property type="project" value="UniProtKB-SubCell"/>
</dbReference>
<evidence type="ECO:0000256" key="8">
    <source>
        <dbReference type="ARBA" id="ARBA00023034"/>
    </source>
</evidence>
<comment type="function">
    <text evidence="11">The coatomer is a cytosolic protein complex that binds to dilysine motifs and reversibly associates with Golgi non-clathrin-coated vesicles, which further mediate biosynthetic protein transport from the ER, via the Golgi up to the trans Golgi network. The coatomer complex is required for budding from Golgi membranes, and is essential for the retrograde Golgi-to-ER transport of dilysine-tagged proteins.</text>
</comment>
<evidence type="ECO:0000256" key="11">
    <source>
        <dbReference type="PIRNR" id="PIRNR016478"/>
    </source>
</evidence>
<comment type="subcellular location">
    <subcellularLocation>
        <location evidence="2">Cytoplasmic vesicle</location>
        <location evidence="2">COPI-coated vesicle membrane</location>
        <topology evidence="2">Peripheral membrane protein</topology>
        <orientation evidence="2">Cytoplasmic side</orientation>
    </subcellularLocation>
    <subcellularLocation>
        <location evidence="1">Golgi apparatus membrane</location>
        <topology evidence="1">Peripheral membrane protein</topology>
        <orientation evidence="1">Cytoplasmic side</orientation>
    </subcellularLocation>
</comment>
<evidence type="ECO:0000256" key="10">
    <source>
        <dbReference type="ARBA" id="ARBA00023329"/>
    </source>
</evidence>
<sequence length="308" mass="33155">MEADPLYHVKQLFYQASYKACISEASSQPHTPSDDDPSSLHRALYISRSHLSLSPPSTSNAQSVLAAFLQLDSPPLSARAVSAFASYLSDSESENKEEKVEEVRDLVLECEGGEDPDEERIVRVVAGGVFILEGENEEAVATLTEGVAKTDLECIALLVQLLLSLDRKDLAQSTYAAAKKIGNDSLLIQAMEAWIGLKTGSRPLHQSYYYYEELYQLPAGRTPPVLASHAAAHLLLGHVDEGKADIIEATQREGGDKDADILAVGTTLGVEGFAERLAATAPKHPFAADLAEKGKLFDEAAAKFAITA</sequence>
<evidence type="ECO:0000256" key="6">
    <source>
        <dbReference type="ARBA" id="ARBA00022892"/>
    </source>
</evidence>
<dbReference type="Pfam" id="PF04733">
    <property type="entry name" value="Coatomer_E"/>
    <property type="match status" value="1"/>
</dbReference>
<comment type="caution">
    <text evidence="12">The sequence shown here is derived from an EMBL/GenBank/DDBJ whole genome shotgun (WGS) entry which is preliminary data.</text>
</comment>
<dbReference type="KEGG" id="kne:92180123"/>
<dbReference type="InterPro" id="IPR006822">
    <property type="entry name" value="Coatomer_esu"/>
</dbReference>
<dbReference type="GO" id="GO:0006890">
    <property type="term" value="P:retrograde vesicle-mediated transport, Golgi to endoplasmic reticulum"/>
    <property type="evidence" value="ECO:0007669"/>
    <property type="project" value="UniProtKB-UniRule"/>
</dbReference>
<dbReference type="EMBL" id="JBCAWK010000005">
    <property type="protein sequence ID" value="KAK8858636.1"/>
    <property type="molecule type" value="Genomic_DNA"/>
</dbReference>
<dbReference type="GO" id="GO:0030126">
    <property type="term" value="C:COPI vesicle coat"/>
    <property type="evidence" value="ECO:0007669"/>
    <property type="project" value="TreeGrafter"/>
</dbReference>
<keyword evidence="7 11" id="KW-0653">Protein transport</keyword>
<dbReference type="GeneID" id="92180123"/>
<dbReference type="AlphaFoldDB" id="A0AAW0Z077"/>
<gene>
    <name evidence="12" type="ORF">IAR55_002865</name>
</gene>
<evidence type="ECO:0000313" key="12">
    <source>
        <dbReference type="EMBL" id="KAK8858636.1"/>
    </source>
</evidence>
<evidence type="ECO:0000256" key="4">
    <source>
        <dbReference type="ARBA" id="ARBA00022448"/>
    </source>
</evidence>
<comment type="similarity">
    <text evidence="3 11">Belongs to the COPE family.</text>
</comment>
<dbReference type="RefSeq" id="XP_066803477.1">
    <property type="nucleotide sequence ID" value="XM_066945976.1"/>
</dbReference>
<reference evidence="12 13" key="1">
    <citation type="journal article" date="2024" name="bioRxiv">
        <title>Comparative genomics of Cryptococcus and Kwoniella reveals pathogenesis evolution and contrasting karyotype dynamics via intercentromeric recombination or chromosome fusion.</title>
        <authorList>
            <person name="Coelho M.A."/>
            <person name="David-Palma M."/>
            <person name="Shea T."/>
            <person name="Bowers K."/>
            <person name="McGinley-Smith S."/>
            <person name="Mohammad A.W."/>
            <person name="Gnirke A."/>
            <person name="Yurkov A.M."/>
            <person name="Nowrousian M."/>
            <person name="Sun S."/>
            <person name="Cuomo C.A."/>
            <person name="Heitman J."/>
        </authorList>
    </citation>
    <scope>NUCLEOTIDE SEQUENCE [LARGE SCALE GENOMIC DNA]</scope>
    <source>
        <strain evidence="12 13">CBS 13917</strain>
    </source>
</reference>
<dbReference type="PANTHER" id="PTHR10805">
    <property type="entry name" value="COATOMER SUBUNIT EPSILON"/>
    <property type="match status" value="1"/>
</dbReference>
<dbReference type="GO" id="GO:0015031">
    <property type="term" value="P:protein transport"/>
    <property type="evidence" value="ECO:0007669"/>
    <property type="project" value="UniProtKB-UniRule"/>
</dbReference>
<keyword evidence="10 11" id="KW-0968">Cytoplasmic vesicle</keyword>
<keyword evidence="8 11" id="KW-0333">Golgi apparatus</keyword>
<keyword evidence="4 11" id="KW-0813">Transport</keyword>
<dbReference type="GO" id="GO:0006888">
    <property type="term" value="P:endoplasmic reticulum to Golgi vesicle-mediated transport"/>
    <property type="evidence" value="ECO:0007669"/>
    <property type="project" value="TreeGrafter"/>
</dbReference>
<keyword evidence="9 11" id="KW-0472">Membrane</keyword>
<dbReference type="PANTHER" id="PTHR10805:SF0">
    <property type="entry name" value="COATOMER SUBUNIT EPSILON"/>
    <property type="match status" value="1"/>
</dbReference>
<dbReference type="GO" id="GO:0005198">
    <property type="term" value="F:structural molecule activity"/>
    <property type="evidence" value="ECO:0007669"/>
    <property type="project" value="UniProtKB-UniRule"/>
</dbReference>
<evidence type="ECO:0000256" key="2">
    <source>
        <dbReference type="ARBA" id="ARBA00004347"/>
    </source>
</evidence>
<dbReference type="GO" id="GO:0006891">
    <property type="term" value="P:intra-Golgi vesicle-mediated transport"/>
    <property type="evidence" value="ECO:0007669"/>
    <property type="project" value="TreeGrafter"/>
</dbReference>
<evidence type="ECO:0000256" key="1">
    <source>
        <dbReference type="ARBA" id="ARBA00004255"/>
    </source>
</evidence>
<evidence type="ECO:0000256" key="3">
    <source>
        <dbReference type="ARBA" id="ARBA00008827"/>
    </source>
</evidence>
<organism evidence="12 13">
    <name type="scientific">Kwoniella newhampshirensis</name>
    <dbReference type="NCBI Taxonomy" id="1651941"/>
    <lineage>
        <taxon>Eukaryota</taxon>
        <taxon>Fungi</taxon>
        <taxon>Dikarya</taxon>
        <taxon>Basidiomycota</taxon>
        <taxon>Agaricomycotina</taxon>
        <taxon>Tremellomycetes</taxon>
        <taxon>Tremellales</taxon>
        <taxon>Cryptococcaceae</taxon>
        <taxon>Kwoniella</taxon>
    </lineage>
</organism>
<dbReference type="InterPro" id="IPR011990">
    <property type="entry name" value="TPR-like_helical_dom_sf"/>
</dbReference>
<dbReference type="Gene3D" id="1.25.40.10">
    <property type="entry name" value="Tetratricopeptide repeat domain"/>
    <property type="match status" value="1"/>
</dbReference>
<dbReference type="PIRSF" id="PIRSF016478">
    <property type="entry name" value="Coatomer_esu"/>
    <property type="match status" value="1"/>
</dbReference>
<proteinExistence type="inferred from homology"/>
<protein>
    <recommendedName>
        <fullName evidence="11">Coatomer subunit epsilon</fullName>
    </recommendedName>
</protein>
<dbReference type="Proteomes" id="UP001388673">
    <property type="component" value="Unassembled WGS sequence"/>
</dbReference>
<name>A0AAW0Z077_9TREE</name>
<keyword evidence="13" id="KW-1185">Reference proteome</keyword>